<proteinExistence type="predicted"/>
<dbReference type="PANTHER" id="PTHR20961">
    <property type="entry name" value="GLYCOSYLTRANSFERASE"/>
    <property type="match status" value="1"/>
</dbReference>
<accession>A0A6C0HIX8</accession>
<dbReference type="InterPro" id="IPR049625">
    <property type="entry name" value="Glyco_transf_61_cat"/>
</dbReference>
<evidence type="ECO:0000256" key="1">
    <source>
        <dbReference type="ARBA" id="ARBA00022676"/>
    </source>
</evidence>
<evidence type="ECO:0000256" key="2">
    <source>
        <dbReference type="ARBA" id="ARBA00022679"/>
    </source>
</evidence>
<protein>
    <recommendedName>
        <fullName evidence="4">Glycosyltransferase 61 catalytic domain-containing protein</fullName>
    </recommendedName>
</protein>
<feature type="domain" description="Glycosyltransferase 61 catalytic" evidence="4">
    <location>
        <begin position="199"/>
        <end position="297"/>
    </location>
</feature>
<dbReference type="AlphaFoldDB" id="A0A6C0HIX8"/>
<dbReference type="Pfam" id="PF04577">
    <property type="entry name" value="Glyco_transf_61"/>
    <property type="match status" value="1"/>
</dbReference>
<name>A0A6C0HIX8_9ZZZZ</name>
<evidence type="ECO:0000256" key="3">
    <source>
        <dbReference type="ARBA" id="ARBA00023180"/>
    </source>
</evidence>
<dbReference type="InterPro" id="IPR007657">
    <property type="entry name" value="Glycosyltransferase_61"/>
</dbReference>
<dbReference type="EMBL" id="MN739971">
    <property type="protein sequence ID" value="QHT80532.1"/>
    <property type="molecule type" value="Genomic_DNA"/>
</dbReference>
<evidence type="ECO:0000313" key="5">
    <source>
        <dbReference type="EMBL" id="QHT80532.1"/>
    </source>
</evidence>
<dbReference type="GO" id="GO:0016757">
    <property type="term" value="F:glycosyltransferase activity"/>
    <property type="evidence" value="ECO:0007669"/>
    <property type="project" value="UniProtKB-KW"/>
</dbReference>
<sequence>MNFSSHLQTVCDNETLYVKNQIYDPKHGFVFPYSPTSLQTFISIAHVNKKLNEEALVSKDTVHIKEPVFVVDTLDGCWSHAIIENIIVWLWSYRKYMANQEIVFVIRKRLLDCYPDNYKNISQDQTKFSEKYEQLLGIIPHKYILLEKNIKTPHCFDHCFHYTLEDNRQRSFWNTHEIYPGRWNQAPIYSDEEIYENVNYFVQGIRNHLNCYHKNTDKKKRVVIIERKYDRMFDKNKLDRLEDVLSRYEEILFEGTVILENMSLKDQIALFSRTHVFFFRHGSCLANLLWAPQNSLVFDIDERTNRKKIVQRVCDLTKSVSRHVQYEEFDVGQMMRELGMYLGKA</sequence>
<evidence type="ECO:0000259" key="4">
    <source>
        <dbReference type="Pfam" id="PF04577"/>
    </source>
</evidence>
<keyword evidence="2" id="KW-0808">Transferase</keyword>
<reference evidence="5" key="1">
    <citation type="journal article" date="2020" name="Nature">
        <title>Giant virus diversity and host interactions through global metagenomics.</title>
        <authorList>
            <person name="Schulz F."/>
            <person name="Roux S."/>
            <person name="Paez-Espino D."/>
            <person name="Jungbluth S."/>
            <person name="Walsh D.A."/>
            <person name="Denef V.J."/>
            <person name="McMahon K.D."/>
            <person name="Konstantinidis K.T."/>
            <person name="Eloe-Fadrosh E.A."/>
            <person name="Kyrpides N.C."/>
            <person name="Woyke T."/>
        </authorList>
    </citation>
    <scope>NUCLEOTIDE SEQUENCE</scope>
    <source>
        <strain evidence="5">GVMAG-M-3300023184-120</strain>
    </source>
</reference>
<keyword evidence="1" id="KW-0328">Glycosyltransferase</keyword>
<organism evidence="5">
    <name type="scientific">viral metagenome</name>
    <dbReference type="NCBI Taxonomy" id="1070528"/>
    <lineage>
        <taxon>unclassified sequences</taxon>
        <taxon>metagenomes</taxon>
        <taxon>organismal metagenomes</taxon>
    </lineage>
</organism>
<keyword evidence="3" id="KW-0325">Glycoprotein</keyword>